<feature type="transmembrane region" description="Helical" evidence="6">
    <location>
        <begin position="6"/>
        <end position="22"/>
    </location>
</feature>
<accession>A0A1W1BQG5</accession>
<evidence type="ECO:0000256" key="6">
    <source>
        <dbReference type="SAM" id="Phobius"/>
    </source>
</evidence>
<keyword evidence="3 6" id="KW-0812">Transmembrane</keyword>
<evidence type="ECO:0000256" key="4">
    <source>
        <dbReference type="ARBA" id="ARBA00022989"/>
    </source>
</evidence>
<dbReference type="AlphaFoldDB" id="A0A1W1BQG5"/>
<evidence type="ECO:0000256" key="3">
    <source>
        <dbReference type="ARBA" id="ARBA00022692"/>
    </source>
</evidence>
<keyword evidence="2" id="KW-1003">Cell membrane</keyword>
<evidence type="ECO:0000256" key="2">
    <source>
        <dbReference type="ARBA" id="ARBA00022475"/>
    </source>
</evidence>
<dbReference type="EMBL" id="FPHG01000029">
    <property type="protein sequence ID" value="SFV55746.1"/>
    <property type="molecule type" value="Genomic_DNA"/>
</dbReference>
<proteinExistence type="predicted"/>
<evidence type="ECO:0000259" key="7">
    <source>
        <dbReference type="Pfam" id="PF13244"/>
    </source>
</evidence>
<sequence length="81" mass="8548">MLGLIILSSFISIILIAFKTIIEPRLSHSIVLSMGIGLNAVILFVAFQAPDIALTQAVIGIGISSVVLLMGLKHIGGKYES</sequence>
<keyword evidence="5 6" id="KW-0472">Membrane</keyword>
<dbReference type="Pfam" id="PF13244">
    <property type="entry name" value="MbhD"/>
    <property type="match status" value="1"/>
</dbReference>
<organism evidence="8">
    <name type="scientific">hydrothermal vent metagenome</name>
    <dbReference type="NCBI Taxonomy" id="652676"/>
    <lineage>
        <taxon>unclassified sequences</taxon>
        <taxon>metagenomes</taxon>
        <taxon>ecological metagenomes</taxon>
    </lineage>
</organism>
<evidence type="ECO:0000313" key="8">
    <source>
        <dbReference type="EMBL" id="SFV55746.1"/>
    </source>
</evidence>
<dbReference type="GO" id="GO:0005886">
    <property type="term" value="C:plasma membrane"/>
    <property type="evidence" value="ECO:0007669"/>
    <property type="project" value="UniProtKB-SubCell"/>
</dbReference>
<reference evidence="8" key="1">
    <citation type="submission" date="2016-10" db="EMBL/GenBank/DDBJ databases">
        <authorList>
            <person name="de Groot N.N."/>
        </authorList>
    </citation>
    <scope>NUCLEOTIDE SEQUENCE</scope>
</reference>
<name>A0A1W1BQG5_9ZZZZ</name>
<feature type="transmembrane region" description="Helical" evidence="6">
    <location>
        <begin position="53"/>
        <end position="72"/>
    </location>
</feature>
<dbReference type="InterPro" id="IPR025383">
    <property type="entry name" value="MrpA_C/MbhD"/>
</dbReference>
<gene>
    <name evidence="8" type="ORF">MNB_SV-9-152</name>
</gene>
<feature type="transmembrane region" description="Helical" evidence="6">
    <location>
        <begin position="29"/>
        <end position="47"/>
    </location>
</feature>
<keyword evidence="4 6" id="KW-1133">Transmembrane helix</keyword>
<evidence type="ECO:0000256" key="1">
    <source>
        <dbReference type="ARBA" id="ARBA00004651"/>
    </source>
</evidence>
<feature type="domain" description="MrpA C-terminal/MbhD" evidence="7">
    <location>
        <begin position="13"/>
        <end position="75"/>
    </location>
</feature>
<comment type="subcellular location">
    <subcellularLocation>
        <location evidence="1">Cell membrane</location>
        <topology evidence="1">Multi-pass membrane protein</topology>
    </subcellularLocation>
</comment>
<protein>
    <recommendedName>
        <fullName evidence="7">MrpA C-terminal/MbhD domain-containing protein</fullName>
    </recommendedName>
</protein>
<evidence type="ECO:0000256" key="5">
    <source>
        <dbReference type="ARBA" id="ARBA00023136"/>
    </source>
</evidence>